<evidence type="ECO:0000256" key="6">
    <source>
        <dbReference type="ARBA" id="ARBA00018569"/>
    </source>
</evidence>
<dbReference type="InterPro" id="IPR001509">
    <property type="entry name" value="Epimerase_deHydtase"/>
</dbReference>
<evidence type="ECO:0000313" key="12">
    <source>
        <dbReference type="EMBL" id="MBQ0933960.1"/>
    </source>
</evidence>
<dbReference type="Pfam" id="PF01370">
    <property type="entry name" value="Epimerase"/>
    <property type="match status" value="1"/>
</dbReference>
<dbReference type="NCBIfam" id="TIGR01179">
    <property type="entry name" value="galE"/>
    <property type="match status" value="1"/>
</dbReference>
<evidence type="ECO:0000256" key="1">
    <source>
        <dbReference type="ARBA" id="ARBA00000083"/>
    </source>
</evidence>
<evidence type="ECO:0000256" key="9">
    <source>
        <dbReference type="ARBA" id="ARBA00023235"/>
    </source>
</evidence>
<comment type="cofactor">
    <cofactor evidence="2 10">
        <name>NAD(+)</name>
        <dbReference type="ChEBI" id="CHEBI:57540"/>
    </cofactor>
</comment>
<dbReference type="Gene3D" id="3.90.25.10">
    <property type="entry name" value="UDP-galactose 4-epimerase, domain 1"/>
    <property type="match status" value="1"/>
</dbReference>
<gene>
    <name evidence="12" type="primary">galE</name>
    <name evidence="12" type="ORF">KAK11_01380</name>
</gene>
<dbReference type="PANTHER" id="PTHR43725">
    <property type="entry name" value="UDP-GLUCOSE 4-EPIMERASE"/>
    <property type="match status" value="1"/>
</dbReference>
<dbReference type="CDD" id="cd05247">
    <property type="entry name" value="UDP_G4E_1_SDR_e"/>
    <property type="match status" value="1"/>
</dbReference>
<keyword evidence="8" id="KW-0299">Galactose metabolism</keyword>
<evidence type="ECO:0000256" key="10">
    <source>
        <dbReference type="RuleBase" id="RU366046"/>
    </source>
</evidence>
<proteinExistence type="inferred from homology"/>
<organism evidence="12 13">
    <name type="scientific">Ideonella paludis</name>
    <dbReference type="NCBI Taxonomy" id="1233411"/>
    <lineage>
        <taxon>Bacteria</taxon>
        <taxon>Pseudomonadati</taxon>
        <taxon>Pseudomonadota</taxon>
        <taxon>Betaproteobacteria</taxon>
        <taxon>Burkholderiales</taxon>
        <taxon>Sphaerotilaceae</taxon>
        <taxon>Ideonella</taxon>
    </lineage>
</organism>
<evidence type="ECO:0000256" key="2">
    <source>
        <dbReference type="ARBA" id="ARBA00001911"/>
    </source>
</evidence>
<evidence type="ECO:0000313" key="13">
    <source>
        <dbReference type="Proteomes" id="UP000672097"/>
    </source>
</evidence>
<dbReference type="GO" id="GO:0003978">
    <property type="term" value="F:UDP-glucose 4-epimerase activity"/>
    <property type="evidence" value="ECO:0007669"/>
    <property type="project" value="UniProtKB-EC"/>
</dbReference>
<comment type="similarity">
    <text evidence="4 10">Belongs to the NAD(P)-dependent epimerase/dehydratase family.</text>
</comment>
<dbReference type="EC" id="5.1.3.2" evidence="5 10"/>
<sequence length="345" mass="37256">MSKPAKILLTGATGYIGSHAWVALSQAGWDVVGVDNFANSHPAVLEGLTRLLSGPLMFECADVGDAAAMSALFARHRIDAVMHFAALKSVPESLLRPLDYMAVNVGGLLTLTQVMQAHNVQRLVFSSTAALYGASQPPPLREDAALEISHPYARSKWMGERLLADLLAAFPAWRVATLRYFNPAGAHESGLIGERPRGPADNLMPCLGEVALGLRPHLWVYGRDYPTPDGTGLRDYLHVQDIADGHVSALEHLMEQPDSFTLNLGRGEAVSVLQMIAAYAQACGRPIPYRVIPRRAGDVAASWADCSQAAQRLGWQAQRDVAAMCRDSWRWLSAAQTSSALPAPT</sequence>
<dbReference type="SUPFAM" id="SSF51735">
    <property type="entry name" value="NAD(P)-binding Rossmann-fold domains"/>
    <property type="match status" value="1"/>
</dbReference>
<dbReference type="RefSeq" id="WP_210805397.1">
    <property type="nucleotide sequence ID" value="NZ_JAGQDG010000001.1"/>
</dbReference>
<keyword evidence="9 10" id="KW-0413">Isomerase</keyword>
<keyword evidence="10" id="KW-0119">Carbohydrate metabolism</keyword>
<comment type="subunit">
    <text evidence="10">Homodimer.</text>
</comment>
<reference evidence="12 13" key="1">
    <citation type="submission" date="2021-04" db="EMBL/GenBank/DDBJ databases">
        <title>The genome sequence of type strain Ideonella paludis KCTC 32238.</title>
        <authorList>
            <person name="Liu Y."/>
        </authorList>
    </citation>
    <scope>NUCLEOTIDE SEQUENCE [LARGE SCALE GENOMIC DNA]</scope>
    <source>
        <strain evidence="12 13">KCTC 32238</strain>
    </source>
</reference>
<dbReference type="Proteomes" id="UP000672097">
    <property type="component" value="Unassembled WGS sequence"/>
</dbReference>
<comment type="pathway">
    <text evidence="3 10">Carbohydrate metabolism; galactose metabolism.</text>
</comment>
<dbReference type="InterPro" id="IPR005886">
    <property type="entry name" value="UDP_G4E"/>
</dbReference>
<dbReference type="PANTHER" id="PTHR43725:SF47">
    <property type="entry name" value="UDP-GLUCOSE 4-EPIMERASE"/>
    <property type="match status" value="1"/>
</dbReference>
<dbReference type="PRINTS" id="PR01713">
    <property type="entry name" value="NUCEPIMERASE"/>
</dbReference>
<keyword evidence="7 10" id="KW-0520">NAD</keyword>
<dbReference type="InterPro" id="IPR036291">
    <property type="entry name" value="NAD(P)-bd_dom_sf"/>
</dbReference>
<evidence type="ECO:0000256" key="8">
    <source>
        <dbReference type="ARBA" id="ARBA00023144"/>
    </source>
</evidence>
<protein>
    <recommendedName>
        <fullName evidence="6 10">UDP-glucose 4-epimerase</fullName>
        <ecNumber evidence="5 10">5.1.3.2</ecNumber>
    </recommendedName>
</protein>
<evidence type="ECO:0000256" key="3">
    <source>
        <dbReference type="ARBA" id="ARBA00004947"/>
    </source>
</evidence>
<evidence type="ECO:0000256" key="4">
    <source>
        <dbReference type="ARBA" id="ARBA00007637"/>
    </source>
</evidence>
<comment type="catalytic activity">
    <reaction evidence="1 10">
        <text>UDP-alpha-D-glucose = UDP-alpha-D-galactose</text>
        <dbReference type="Rhea" id="RHEA:22168"/>
        <dbReference type="ChEBI" id="CHEBI:58885"/>
        <dbReference type="ChEBI" id="CHEBI:66914"/>
        <dbReference type="EC" id="5.1.3.2"/>
    </reaction>
</comment>
<feature type="domain" description="NAD-dependent epimerase/dehydratase" evidence="11">
    <location>
        <begin position="7"/>
        <end position="265"/>
    </location>
</feature>
<comment type="caution">
    <text evidence="12">The sequence shown here is derived from an EMBL/GenBank/DDBJ whole genome shotgun (WGS) entry which is preliminary data.</text>
</comment>
<evidence type="ECO:0000256" key="7">
    <source>
        <dbReference type="ARBA" id="ARBA00023027"/>
    </source>
</evidence>
<evidence type="ECO:0000259" key="11">
    <source>
        <dbReference type="Pfam" id="PF01370"/>
    </source>
</evidence>
<keyword evidence="13" id="KW-1185">Reference proteome</keyword>
<evidence type="ECO:0000256" key="5">
    <source>
        <dbReference type="ARBA" id="ARBA00013189"/>
    </source>
</evidence>
<accession>A0ABS5DS80</accession>
<dbReference type="EMBL" id="JAGQDG010000001">
    <property type="protein sequence ID" value="MBQ0933960.1"/>
    <property type="molecule type" value="Genomic_DNA"/>
</dbReference>
<dbReference type="Gene3D" id="3.40.50.720">
    <property type="entry name" value="NAD(P)-binding Rossmann-like Domain"/>
    <property type="match status" value="1"/>
</dbReference>
<name>A0ABS5DS80_9BURK</name>